<dbReference type="OrthoDB" id="4977464at2759"/>
<evidence type="ECO:0000313" key="2">
    <source>
        <dbReference type="EMBL" id="RFN44637.1"/>
    </source>
</evidence>
<evidence type="ECO:0000313" key="3">
    <source>
        <dbReference type="Proteomes" id="UP000265631"/>
    </source>
</evidence>
<gene>
    <name evidence="2" type="ORF">FIE12Z_11129</name>
</gene>
<dbReference type="Proteomes" id="UP000265631">
    <property type="component" value="Unassembled WGS sequence"/>
</dbReference>
<accession>A0A395M9N6</accession>
<dbReference type="Gene3D" id="2.60.270.50">
    <property type="match status" value="1"/>
</dbReference>
<protein>
    <recommendedName>
        <fullName evidence="4">Crystal protein ET79</fullName>
    </recommendedName>
</protein>
<organism evidence="2 3">
    <name type="scientific">Fusarium flagelliforme</name>
    <dbReference type="NCBI Taxonomy" id="2675880"/>
    <lineage>
        <taxon>Eukaryota</taxon>
        <taxon>Fungi</taxon>
        <taxon>Dikarya</taxon>
        <taxon>Ascomycota</taxon>
        <taxon>Pezizomycotina</taxon>
        <taxon>Sordariomycetes</taxon>
        <taxon>Hypocreomycetidae</taxon>
        <taxon>Hypocreales</taxon>
        <taxon>Nectriaceae</taxon>
        <taxon>Fusarium</taxon>
        <taxon>Fusarium incarnatum-equiseti species complex</taxon>
    </lineage>
</organism>
<sequence>MVEVPEEEGFAPFDAPEVMGDDAPRRTTVILVNNTQQTLTWSDSGCDHGERCVLAPDTIAPGASGTWALRSDGFQTGCEGWMEWTVGDNGPTVELKYDNPYYGSNSYSCSTGSTSYNIGRDGGDGDHASVTFTLAQN</sequence>
<name>A0A395M9N6_9HYPO</name>
<comment type="caution">
    <text evidence="2">The sequence shown here is derived from an EMBL/GenBank/DDBJ whole genome shotgun (WGS) entry which is preliminary data.</text>
</comment>
<evidence type="ECO:0008006" key="4">
    <source>
        <dbReference type="Google" id="ProtNLM"/>
    </source>
</evidence>
<dbReference type="EMBL" id="PXXK01000410">
    <property type="protein sequence ID" value="RFN44637.1"/>
    <property type="molecule type" value="Genomic_DNA"/>
</dbReference>
<feature type="region of interest" description="Disordered" evidence="1">
    <location>
        <begin position="1"/>
        <end position="22"/>
    </location>
</feature>
<evidence type="ECO:0000256" key="1">
    <source>
        <dbReference type="SAM" id="MobiDB-lite"/>
    </source>
</evidence>
<dbReference type="AlphaFoldDB" id="A0A395M9N6"/>
<proteinExistence type="predicted"/>
<keyword evidence="3" id="KW-1185">Reference proteome</keyword>
<reference evidence="2 3" key="1">
    <citation type="journal article" date="2018" name="PLoS Pathog.">
        <title>Evolution of structural diversity of trichothecenes, a family of toxins produced by plant pathogenic and entomopathogenic fungi.</title>
        <authorList>
            <person name="Proctor R.H."/>
            <person name="McCormick S.P."/>
            <person name="Kim H.S."/>
            <person name="Cardoza R.E."/>
            <person name="Stanley A.M."/>
            <person name="Lindo L."/>
            <person name="Kelly A."/>
            <person name="Brown D.W."/>
            <person name="Lee T."/>
            <person name="Vaughan M.M."/>
            <person name="Alexander N.J."/>
            <person name="Busman M."/>
            <person name="Gutierrez S."/>
        </authorList>
    </citation>
    <scope>NUCLEOTIDE SEQUENCE [LARGE SCALE GENOMIC DNA]</scope>
    <source>
        <strain evidence="2 3">NRRL 13405</strain>
    </source>
</reference>